<keyword evidence="1" id="KW-1133">Transmembrane helix</keyword>
<evidence type="ECO:0000256" key="1">
    <source>
        <dbReference type="SAM" id="Phobius"/>
    </source>
</evidence>
<evidence type="ECO:0000313" key="4">
    <source>
        <dbReference type="Proteomes" id="UP000620670"/>
    </source>
</evidence>
<evidence type="ECO:0000313" key="3">
    <source>
        <dbReference type="EMBL" id="MBJ6125557.1"/>
    </source>
</evidence>
<dbReference type="RefSeq" id="WP_199048481.1">
    <property type="nucleotide sequence ID" value="NZ_JAELXT010000007.1"/>
</dbReference>
<dbReference type="InterPro" id="IPR019251">
    <property type="entry name" value="DUF2231_TM"/>
</dbReference>
<dbReference type="Pfam" id="PF09990">
    <property type="entry name" value="DUF2231"/>
    <property type="match status" value="1"/>
</dbReference>
<evidence type="ECO:0000259" key="2">
    <source>
        <dbReference type="Pfam" id="PF09990"/>
    </source>
</evidence>
<dbReference type="Proteomes" id="UP000620670">
    <property type="component" value="Unassembled WGS sequence"/>
</dbReference>
<feature type="transmembrane region" description="Helical" evidence="1">
    <location>
        <begin position="105"/>
        <end position="124"/>
    </location>
</feature>
<reference evidence="4" key="1">
    <citation type="submission" date="2020-12" db="EMBL/GenBank/DDBJ databases">
        <title>Hymenobacter sp.</title>
        <authorList>
            <person name="Kim M.K."/>
        </authorList>
    </citation>
    <scope>NUCLEOTIDE SEQUENCE [LARGE SCALE GENOMIC DNA]</scope>
    <source>
        <strain evidence="4">BT325</strain>
    </source>
</reference>
<feature type="transmembrane region" description="Helical" evidence="1">
    <location>
        <begin position="41"/>
        <end position="62"/>
    </location>
</feature>
<dbReference type="EMBL" id="JAELXT010000007">
    <property type="protein sequence ID" value="MBJ6125557.1"/>
    <property type="molecule type" value="Genomic_DNA"/>
</dbReference>
<accession>A0ABS0XZS5</accession>
<feature type="domain" description="DUF2231" evidence="2">
    <location>
        <begin position="6"/>
        <end position="139"/>
    </location>
</feature>
<organism evidence="3 4">
    <name type="scientific">Microvirga splendida</name>
    <dbReference type="NCBI Taxonomy" id="2795727"/>
    <lineage>
        <taxon>Bacteria</taxon>
        <taxon>Pseudomonadati</taxon>
        <taxon>Pseudomonadota</taxon>
        <taxon>Alphaproteobacteria</taxon>
        <taxon>Hyphomicrobiales</taxon>
        <taxon>Methylobacteriaceae</taxon>
        <taxon>Microvirga</taxon>
    </lineage>
</organism>
<name>A0ABS0XZS5_9HYPH</name>
<feature type="transmembrane region" description="Helical" evidence="1">
    <location>
        <begin position="82"/>
        <end position="99"/>
    </location>
</feature>
<protein>
    <submittedName>
        <fullName evidence="3">DUF2231 domain-containing protein</fullName>
    </submittedName>
</protein>
<keyword evidence="1" id="KW-0472">Membrane</keyword>
<keyword evidence="4" id="KW-1185">Reference proteome</keyword>
<gene>
    <name evidence="3" type="ORF">JAO75_09040</name>
</gene>
<proteinExistence type="predicted"/>
<comment type="caution">
    <text evidence="3">The sequence shown here is derived from an EMBL/GenBank/DDBJ whole genome shotgun (WGS) entry which is preliminary data.</text>
</comment>
<sequence>MPMRVHEVHPALAHFPVALLPTAVAADLIGTLTDNDSLMEMGRQLMPVAAASVAATGIAGFAAQEAVRTSDASHDLLVTHRTLNIGLLALSVGLAAIRARSRRPSAGYLLAGLAGAALVTYSGYLGGRMVYAHGVGVTPADGIEPERTPEMPHDGFGKAARASAANVGHALRHTAQEMAQGEIVPRFQENLPARRQTAAG</sequence>
<keyword evidence="1" id="KW-0812">Transmembrane</keyword>